<protein>
    <recommendedName>
        <fullName evidence="3">Outer membrane lipoprotein-sorting protein</fullName>
    </recommendedName>
</protein>
<sequence length="241" mass="27731">MLTPRWIFFNRRRLGPMAAVAGIIIALVFLSSRLFSGTGRVDQEKIFTTALDNTFASRSFRFVVESKLLGEHEFYSKVEGERVMPDKVHIKGTVLKTPVEFTQVQDNTYMKDPFSGKWLTLKDLKLSQTELFFSELNPLANFNFKDIPELALVGEEKLDGDKCLVFELTPNVENVFLEDQFDGFYYKVWVDKKEMNIRQAMIRANKADTGTGGLEILIKIWDYDRNLKIEVPVETKQNQPG</sequence>
<accession>A0A1M5B271</accession>
<name>A0A1M5B271_9FIRM</name>
<dbReference type="Gene3D" id="2.50.20.20">
    <property type="match status" value="1"/>
</dbReference>
<organism evidence="1 2">
    <name type="scientific">Desulforamulus putei DSM 12395</name>
    <dbReference type="NCBI Taxonomy" id="1121429"/>
    <lineage>
        <taxon>Bacteria</taxon>
        <taxon>Bacillati</taxon>
        <taxon>Bacillota</taxon>
        <taxon>Clostridia</taxon>
        <taxon>Eubacteriales</taxon>
        <taxon>Peptococcaceae</taxon>
        <taxon>Desulforamulus</taxon>
    </lineage>
</organism>
<proteinExistence type="predicted"/>
<reference evidence="2" key="1">
    <citation type="submission" date="2016-11" db="EMBL/GenBank/DDBJ databases">
        <authorList>
            <person name="Varghese N."/>
            <person name="Submissions S."/>
        </authorList>
    </citation>
    <scope>NUCLEOTIDE SEQUENCE [LARGE SCALE GENOMIC DNA]</scope>
    <source>
        <strain evidence="2">DSM 12395</strain>
    </source>
</reference>
<gene>
    <name evidence="1" type="ORF">SAMN02745133_02445</name>
</gene>
<evidence type="ECO:0008006" key="3">
    <source>
        <dbReference type="Google" id="ProtNLM"/>
    </source>
</evidence>
<evidence type="ECO:0000313" key="2">
    <source>
        <dbReference type="Proteomes" id="UP000184148"/>
    </source>
</evidence>
<dbReference type="RefSeq" id="WP_073239667.1">
    <property type="nucleotide sequence ID" value="NZ_FQUY01000020.1"/>
</dbReference>
<evidence type="ECO:0000313" key="1">
    <source>
        <dbReference type="EMBL" id="SHF36583.1"/>
    </source>
</evidence>
<keyword evidence="2" id="KW-1185">Reference proteome</keyword>
<dbReference type="Proteomes" id="UP000184148">
    <property type="component" value="Unassembled WGS sequence"/>
</dbReference>
<dbReference type="EMBL" id="FQUY01000020">
    <property type="protein sequence ID" value="SHF36583.1"/>
    <property type="molecule type" value="Genomic_DNA"/>
</dbReference>
<dbReference type="STRING" id="1121429.SAMN02745133_02445"/>
<dbReference type="AlphaFoldDB" id="A0A1M5B271"/>